<dbReference type="Proteomes" id="UP001165060">
    <property type="component" value="Unassembled WGS sequence"/>
</dbReference>
<evidence type="ECO:0000313" key="1">
    <source>
        <dbReference type="EMBL" id="GMI23615.1"/>
    </source>
</evidence>
<dbReference type="EMBL" id="BRYB01002664">
    <property type="protein sequence ID" value="GMI23615.1"/>
    <property type="molecule type" value="Genomic_DNA"/>
</dbReference>
<proteinExistence type="predicted"/>
<reference evidence="1 2" key="1">
    <citation type="journal article" date="2023" name="Commun. Biol.">
        <title>Genome analysis of Parmales, the sister group of diatoms, reveals the evolutionary specialization of diatoms from phago-mixotrophs to photoautotrophs.</title>
        <authorList>
            <person name="Ban H."/>
            <person name="Sato S."/>
            <person name="Yoshikawa S."/>
            <person name="Yamada K."/>
            <person name="Nakamura Y."/>
            <person name="Ichinomiya M."/>
            <person name="Sato N."/>
            <person name="Blanc-Mathieu R."/>
            <person name="Endo H."/>
            <person name="Kuwata A."/>
            <person name="Ogata H."/>
        </authorList>
    </citation>
    <scope>NUCLEOTIDE SEQUENCE [LARGE SCALE GENOMIC DNA]</scope>
</reference>
<name>A0ABQ6MCN7_9STRA</name>
<evidence type="ECO:0000313" key="2">
    <source>
        <dbReference type="Proteomes" id="UP001165060"/>
    </source>
</evidence>
<sequence>TGSETAYVPPEDKSVVDWATGASSEDRSRLLNVDHSPETSVWSVDILPLDCWSAGTGKHSVSPITKQAYPVRPFVVLISSLYPTGTLLTHSIPTSNSCDELHTGKELMGLLTSEMLESSKNS</sequence>
<organism evidence="1 2">
    <name type="scientific">Tetraparma gracilis</name>
    <dbReference type="NCBI Taxonomy" id="2962635"/>
    <lineage>
        <taxon>Eukaryota</taxon>
        <taxon>Sar</taxon>
        <taxon>Stramenopiles</taxon>
        <taxon>Ochrophyta</taxon>
        <taxon>Bolidophyceae</taxon>
        <taxon>Parmales</taxon>
        <taxon>Triparmaceae</taxon>
        <taxon>Tetraparma</taxon>
    </lineage>
</organism>
<gene>
    <name evidence="1" type="ORF">TeGR_g10900</name>
</gene>
<comment type="caution">
    <text evidence="1">The sequence shown here is derived from an EMBL/GenBank/DDBJ whole genome shotgun (WGS) entry which is preliminary data.</text>
</comment>
<accession>A0ABQ6MCN7</accession>
<feature type="non-terminal residue" evidence="1">
    <location>
        <position position="1"/>
    </location>
</feature>
<keyword evidence="2" id="KW-1185">Reference proteome</keyword>
<protein>
    <submittedName>
        <fullName evidence="1">Uncharacterized protein</fullName>
    </submittedName>
</protein>